<dbReference type="PATRIC" id="fig|429727.3.peg.1025"/>
<evidence type="ECO:0000256" key="4">
    <source>
        <dbReference type="ARBA" id="ARBA00022840"/>
    </source>
</evidence>
<accession>A0A0F5FN75</accession>
<dbReference type="STRING" id="429727.VE26_04930"/>
<keyword evidence="7" id="KW-1185">Reference proteome</keyword>
<dbReference type="InterPro" id="IPR027417">
    <property type="entry name" value="P-loop_NTPase"/>
</dbReference>
<dbReference type="AlphaFoldDB" id="A0A0F5FN75"/>
<dbReference type="InterPro" id="IPR003439">
    <property type="entry name" value="ABC_transporter-like_ATP-bd"/>
</dbReference>
<dbReference type="GO" id="GO:0005524">
    <property type="term" value="F:ATP binding"/>
    <property type="evidence" value="ECO:0007669"/>
    <property type="project" value="UniProtKB-KW"/>
</dbReference>
<dbReference type="GO" id="GO:0016887">
    <property type="term" value="F:ATP hydrolysis activity"/>
    <property type="evidence" value="ECO:0007669"/>
    <property type="project" value="InterPro"/>
</dbReference>
<dbReference type="RefSeq" id="WP_046105031.1">
    <property type="nucleotide sequence ID" value="NZ_JZEY01000054.1"/>
</dbReference>
<keyword evidence="4 6" id="KW-0067">ATP-binding</keyword>
<dbReference type="Pfam" id="PF00005">
    <property type="entry name" value="ABC_tran"/>
    <property type="match status" value="1"/>
</dbReference>
<evidence type="ECO:0000256" key="1">
    <source>
        <dbReference type="ARBA" id="ARBA00005417"/>
    </source>
</evidence>
<dbReference type="PROSITE" id="PS50893">
    <property type="entry name" value="ABC_TRANSPORTER_2"/>
    <property type="match status" value="1"/>
</dbReference>
<protein>
    <submittedName>
        <fullName evidence="6">Nickel ABC transporter ATP-binding protein</fullName>
    </submittedName>
</protein>
<dbReference type="InterPro" id="IPR050319">
    <property type="entry name" value="ABC_transp_ATP-bind"/>
</dbReference>
<dbReference type="GO" id="GO:0055085">
    <property type="term" value="P:transmembrane transport"/>
    <property type="evidence" value="ECO:0007669"/>
    <property type="project" value="UniProtKB-ARBA"/>
</dbReference>
<organism evidence="6 7">
    <name type="scientific">Devosia chinhatensis</name>
    <dbReference type="NCBI Taxonomy" id="429727"/>
    <lineage>
        <taxon>Bacteria</taxon>
        <taxon>Pseudomonadati</taxon>
        <taxon>Pseudomonadota</taxon>
        <taxon>Alphaproteobacteria</taxon>
        <taxon>Hyphomicrobiales</taxon>
        <taxon>Devosiaceae</taxon>
        <taxon>Devosia</taxon>
    </lineage>
</organism>
<dbReference type="SUPFAM" id="SSF52540">
    <property type="entry name" value="P-loop containing nucleoside triphosphate hydrolases"/>
    <property type="match status" value="1"/>
</dbReference>
<name>A0A0F5FN75_9HYPH</name>
<dbReference type="SMART" id="SM00382">
    <property type="entry name" value="AAA"/>
    <property type="match status" value="1"/>
</dbReference>
<sequence>MLEARDIQFSYHGGRRILERVSLILEPGQVLGLAGPSGCGKSTLGMLIAGHLEPDAGKICVDGQHHGRGWCPVQYVHQSPIATVDPRWRIGRIVEEGWEPDEETRSAIGVSKSWYDRFPHEISGGELQRVVLLRAMAPSTRYLVADELTAMLDPITQANIWRYLLAQCRKGLGVIAISHDRQLIDRVATRRYTLTDRGLTDVV</sequence>
<dbReference type="PROSITE" id="PS00211">
    <property type="entry name" value="ABC_TRANSPORTER_1"/>
    <property type="match status" value="1"/>
</dbReference>
<evidence type="ECO:0000313" key="6">
    <source>
        <dbReference type="EMBL" id="KKB10278.1"/>
    </source>
</evidence>
<proteinExistence type="inferred from homology"/>
<dbReference type="EMBL" id="JZEY01000054">
    <property type="protein sequence ID" value="KKB10278.1"/>
    <property type="molecule type" value="Genomic_DNA"/>
</dbReference>
<dbReference type="InterPro" id="IPR017871">
    <property type="entry name" value="ABC_transporter-like_CS"/>
</dbReference>
<dbReference type="OrthoDB" id="9784450at2"/>
<evidence type="ECO:0000259" key="5">
    <source>
        <dbReference type="PROSITE" id="PS50893"/>
    </source>
</evidence>
<dbReference type="PANTHER" id="PTHR43776">
    <property type="entry name" value="TRANSPORT ATP-BINDING PROTEIN"/>
    <property type="match status" value="1"/>
</dbReference>
<gene>
    <name evidence="6" type="ORF">VE26_04930</name>
</gene>
<evidence type="ECO:0000313" key="7">
    <source>
        <dbReference type="Proteomes" id="UP000033649"/>
    </source>
</evidence>
<dbReference type="PANTHER" id="PTHR43776:SF5">
    <property type="entry name" value="ATPASE COMPONENT OF ABC-TYPE TRANSPORT SYSTEM"/>
    <property type="match status" value="1"/>
</dbReference>
<keyword evidence="3" id="KW-0547">Nucleotide-binding</keyword>
<dbReference type="InterPro" id="IPR003593">
    <property type="entry name" value="AAA+_ATPase"/>
</dbReference>
<keyword evidence="2" id="KW-0813">Transport</keyword>
<evidence type="ECO:0000256" key="3">
    <source>
        <dbReference type="ARBA" id="ARBA00022741"/>
    </source>
</evidence>
<evidence type="ECO:0000256" key="2">
    <source>
        <dbReference type="ARBA" id="ARBA00022448"/>
    </source>
</evidence>
<reference evidence="6 7" key="1">
    <citation type="submission" date="2015-03" db="EMBL/GenBank/DDBJ databases">
        <authorList>
            <person name="Hassan Y."/>
            <person name="Lepp D."/>
            <person name="Li X.-Z."/>
            <person name="Zhou T."/>
        </authorList>
    </citation>
    <scope>NUCLEOTIDE SEQUENCE [LARGE SCALE GENOMIC DNA]</scope>
    <source>
        <strain evidence="6 7">IPL18</strain>
    </source>
</reference>
<comment type="similarity">
    <text evidence="1">Belongs to the ABC transporter superfamily.</text>
</comment>
<feature type="domain" description="ABC transporter" evidence="5">
    <location>
        <begin position="2"/>
        <end position="202"/>
    </location>
</feature>
<comment type="caution">
    <text evidence="6">The sequence shown here is derived from an EMBL/GenBank/DDBJ whole genome shotgun (WGS) entry which is preliminary data.</text>
</comment>
<dbReference type="Gene3D" id="3.40.50.300">
    <property type="entry name" value="P-loop containing nucleotide triphosphate hydrolases"/>
    <property type="match status" value="1"/>
</dbReference>
<dbReference type="Proteomes" id="UP000033649">
    <property type="component" value="Unassembled WGS sequence"/>
</dbReference>